<dbReference type="GeneID" id="34619300"/>
<dbReference type="GO" id="GO:0005737">
    <property type="term" value="C:cytoplasm"/>
    <property type="evidence" value="ECO:0007669"/>
    <property type="project" value="TreeGrafter"/>
</dbReference>
<dbReference type="RefSeq" id="XP_026194542.1">
    <property type="nucleotide sequence ID" value="XM_026338757.1"/>
</dbReference>
<dbReference type="GO" id="GO:0016018">
    <property type="term" value="F:cyclosporin A binding"/>
    <property type="evidence" value="ECO:0007669"/>
    <property type="project" value="TreeGrafter"/>
</dbReference>
<dbReference type="PANTHER" id="PTHR11071">
    <property type="entry name" value="PEPTIDYL-PROLYL CIS-TRANS ISOMERASE"/>
    <property type="match status" value="1"/>
</dbReference>
<evidence type="ECO:0000313" key="2">
    <source>
        <dbReference type="Proteomes" id="UP000515125"/>
    </source>
</evidence>
<dbReference type="Pfam" id="PF00160">
    <property type="entry name" value="Pro_isomerase"/>
    <property type="match status" value="1"/>
</dbReference>
<keyword evidence="2" id="KW-1185">Reference proteome</keyword>
<dbReference type="PROSITE" id="PS50072">
    <property type="entry name" value="CSA_PPIASE_2"/>
    <property type="match status" value="1"/>
</dbReference>
<reference evidence="3" key="1">
    <citation type="submission" date="2025-08" db="UniProtKB">
        <authorList>
            <consortium name="RefSeq"/>
        </authorList>
    </citation>
    <scope>IDENTIFICATION</scope>
</reference>
<dbReference type="GO" id="GO:0003755">
    <property type="term" value="F:peptidyl-prolyl cis-trans isomerase activity"/>
    <property type="evidence" value="ECO:0007669"/>
    <property type="project" value="InterPro"/>
</dbReference>
<feature type="domain" description="PPIase cyclophilin-type" evidence="1">
    <location>
        <begin position="1"/>
        <end position="74"/>
    </location>
</feature>
<dbReference type="Gene3D" id="2.40.100.10">
    <property type="entry name" value="Cyclophilin-like"/>
    <property type="match status" value="1"/>
</dbReference>
<dbReference type="Proteomes" id="UP000515125">
    <property type="component" value="Unplaced"/>
</dbReference>
<accession>A0A6P6S491</accession>
<keyword evidence="3" id="KW-0413">Isomerase</keyword>
<dbReference type="GO" id="GO:0006457">
    <property type="term" value="P:protein folding"/>
    <property type="evidence" value="ECO:0007669"/>
    <property type="project" value="TreeGrafter"/>
</dbReference>
<dbReference type="SUPFAM" id="SSF50891">
    <property type="entry name" value="Cyclophilin-like"/>
    <property type="match status" value="1"/>
</dbReference>
<organism evidence="2 3">
    <name type="scientific">Cyclospora cayetanensis</name>
    <dbReference type="NCBI Taxonomy" id="88456"/>
    <lineage>
        <taxon>Eukaryota</taxon>
        <taxon>Sar</taxon>
        <taxon>Alveolata</taxon>
        <taxon>Apicomplexa</taxon>
        <taxon>Conoidasida</taxon>
        <taxon>Coccidia</taxon>
        <taxon>Eucoccidiorida</taxon>
        <taxon>Eimeriorina</taxon>
        <taxon>Eimeriidae</taxon>
        <taxon>Cyclospora</taxon>
    </lineage>
</organism>
<name>A0A6P6S491_9EIME</name>
<dbReference type="InterPro" id="IPR029000">
    <property type="entry name" value="Cyclophilin-like_dom_sf"/>
</dbReference>
<protein>
    <submittedName>
        <fullName evidence="3">Peptidyl-prolyl cis-trans isomerase E</fullName>
    </submittedName>
</protein>
<evidence type="ECO:0000259" key="1">
    <source>
        <dbReference type="PROSITE" id="PS50072"/>
    </source>
</evidence>
<dbReference type="AlphaFoldDB" id="A0A6P6S491"/>
<proteinExistence type="predicted"/>
<evidence type="ECO:0000313" key="3">
    <source>
        <dbReference type="RefSeq" id="XP_026194542.1"/>
    </source>
</evidence>
<dbReference type="OrthoDB" id="329635at2759"/>
<gene>
    <name evidence="3" type="primary">LOC34619300</name>
</gene>
<dbReference type="InterPro" id="IPR002130">
    <property type="entry name" value="Cyclophilin-type_PPIase_dom"/>
</dbReference>
<sequence length="152" mass="16527">MEFVQDGDVAMLSRGPNSNSSLFLISFCPLPVLNRQHVVIGTVLKGMRVIRRIEDVGTKNGAPMEPVRIIGCGLYKGPQDGPPFFSSAELLEAAEASALRKEEFLQLSPEKQEELLQGYAKAKGERFKKRGGLSLQPLAIAEQPLEETGSSA</sequence>
<dbReference type="PANTHER" id="PTHR11071:SF561">
    <property type="entry name" value="PEPTIDYL-PROLYL CIS-TRANS ISOMERASE D-RELATED"/>
    <property type="match status" value="1"/>
</dbReference>